<comment type="similarity">
    <text evidence="2">Belongs to the TRAFAC class myosin-kinesin ATPase superfamily. Kinesin family. KIN-14 subfamily.</text>
</comment>
<feature type="coiled-coil region" evidence="10">
    <location>
        <begin position="212"/>
        <end position="246"/>
    </location>
</feature>
<dbReference type="PROSITE" id="PS50067">
    <property type="entry name" value="KINESIN_MOTOR_2"/>
    <property type="match status" value="1"/>
</dbReference>
<keyword evidence="3 9" id="KW-0493">Microtubule</keyword>
<protein>
    <recommendedName>
        <fullName evidence="9">Kinesin-like protein</fullName>
    </recommendedName>
</protein>
<dbReference type="InterPro" id="IPR019821">
    <property type="entry name" value="Kinesin_motor_CS"/>
</dbReference>
<comment type="subcellular location">
    <subcellularLocation>
        <location evidence="1">Cytoplasm</location>
        <location evidence="1">Cytoskeleton</location>
    </subcellularLocation>
</comment>
<gene>
    <name evidence="14" type="ORF">PPYR_07114</name>
</gene>
<accession>A0A5N4APJ0</accession>
<dbReference type="SUPFAM" id="SSF52540">
    <property type="entry name" value="P-loop containing nucleoside triphosphate hydrolases"/>
    <property type="match status" value="1"/>
</dbReference>
<keyword evidence="15" id="KW-1185">Reference proteome</keyword>
<dbReference type="PRINTS" id="PR00380">
    <property type="entry name" value="KINESINHEAVY"/>
</dbReference>
<feature type="signal peptide" evidence="12">
    <location>
        <begin position="1"/>
        <end position="18"/>
    </location>
</feature>
<evidence type="ECO:0000313" key="15">
    <source>
        <dbReference type="Proteomes" id="UP000327044"/>
    </source>
</evidence>
<reference evidence="14 15" key="1">
    <citation type="journal article" date="2018" name="Elife">
        <title>Firefly genomes illuminate parallel origins of bioluminescence in beetles.</title>
        <authorList>
            <person name="Fallon T.R."/>
            <person name="Lower S.E."/>
            <person name="Chang C.H."/>
            <person name="Bessho-Uehara M."/>
            <person name="Martin G.J."/>
            <person name="Bewick A.J."/>
            <person name="Behringer M."/>
            <person name="Debat H.J."/>
            <person name="Wong I."/>
            <person name="Day J.C."/>
            <person name="Suvorov A."/>
            <person name="Silva C.J."/>
            <person name="Stanger-Hall K.F."/>
            <person name="Hall D.W."/>
            <person name="Schmitz R.J."/>
            <person name="Nelson D.R."/>
            <person name="Lewis S.M."/>
            <person name="Shigenobu S."/>
            <person name="Bybee S.M."/>
            <person name="Larracuente A.M."/>
            <person name="Oba Y."/>
            <person name="Weng J.K."/>
        </authorList>
    </citation>
    <scope>NUCLEOTIDE SEQUENCE [LARGE SCALE GENOMIC DNA]</scope>
    <source>
        <strain evidence="14">1611_PpyrPB1</strain>
        <tissue evidence="14">Whole body</tissue>
    </source>
</reference>
<evidence type="ECO:0000259" key="13">
    <source>
        <dbReference type="PROSITE" id="PS50067"/>
    </source>
</evidence>
<dbReference type="GO" id="GO:0007018">
    <property type="term" value="P:microtubule-based movement"/>
    <property type="evidence" value="ECO:0007669"/>
    <property type="project" value="InterPro"/>
</dbReference>
<evidence type="ECO:0000256" key="9">
    <source>
        <dbReference type="RuleBase" id="RU000394"/>
    </source>
</evidence>
<dbReference type="InterPro" id="IPR027640">
    <property type="entry name" value="Kinesin-like_fam"/>
</dbReference>
<feature type="chain" id="PRO_5024442061" description="Kinesin-like protein" evidence="12">
    <location>
        <begin position="19"/>
        <end position="698"/>
    </location>
</feature>
<dbReference type="Proteomes" id="UP000327044">
    <property type="component" value="Unassembled WGS sequence"/>
</dbReference>
<keyword evidence="6 8" id="KW-0505">Motor protein</keyword>
<evidence type="ECO:0000256" key="5">
    <source>
        <dbReference type="ARBA" id="ARBA00022840"/>
    </source>
</evidence>
<dbReference type="InterPro" id="IPR036961">
    <property type="entry name" value="Kinesin_motor_dom_sf"/>
</dbReference>
<evidence type="ECO:0000256" key="11">
    <source>
        <dbReference type="SAM" id="MobiDB-lite"/>
    </source>
</evidence>
<dbReference type="PANTHER" id="PTHR47972:SF45">
    <property type="entry name" value="PROTEIN CLARET SEGREGATIONAL"/>
    <property type="match status" value="1"/>
</dbReference>
<dbReference type="InterPro" id="IPR001752">
    <property type="entry name" value="Kinesin_motor_dom"/>
</dbReference>
<keyword evidence="12" id="KW-0732">Signal</keyword>
<evidence type="ECO:0000256" key="4">
    <source>
        <dbReference type="ARBA" id="ARBA00022741"/>
    </source>
</evidence>
<dbReference type="EMBL" id="VVIM01000005">
    <property type="protein sequence ID" value="KAB0799234.1"/>
    <property type="molecule type" value="Genomic_DNA"/>
</dbReference>
<dbReference type="InParanoid" id="A0A5N4APJ0"/>
<dbReference type="PANTHER" id="PTHR47972">
    <property type="entry name" value="KINESIN-LIKE PROTEIN KLP-3"/>
    <property type="match status" value="1"/>
</dbReference>
<comment type="caution">
    <text evidence="14">The sequence shown here is derived from an EMBL/GenBank/DDBJ whole genome shotgun (WGS) entry which is preliminary data.</text>
</comment>
<sequence>MQMVLIVILIALTQEGIMERTRIPVSANKTVTQRPARGGLSRRSNSCMDLRNYGTTPHTTPLSNWNAQSTSKINEIARRQVSVKPTLKSVPQRGATTASTVKVGSKRPAPPVSAPTNAKVSRPPKIPAYDYKARFNSLLEKHKVVQQASQDKDAALAAAQSQCEKLTENEKILESALDQSRRWDLEKVAKLNELNSTVAALQQIVLEKDAAFADVQGQCEKLAEQNKKLQSDLDQLNQDATEKAEKLSQLNYIVSTLEQTGREKDAALAAAHCTCEKLTEKTNELLSDLEQSKRVGVDNELKIKELTATVCALEQDLLKTRETNLAQEKLIEFYGTTIQEHEDVRRIMHNQIQDLKGTIRVFCRVRPPLPSEEEKPLYSIAYVDEATLEIRKTKDLTHNTSSKTTDAPLEFVFDKVFEPEASQTEVFTELSQLIQSAMDGYHVCVFAYGQTGSGKTYTMQGGDCSSPGIIPQTVDLIFKLIAKYEKIGWCYTVQASFLEIYNETIRDLLNIHNKEQLEIRFNEGRGTTVTNLTTKPVHSPQELHTLISYATQNRAVAVTNYNEHSSRSHVVAKITLSGVHLDSIYSGSVSLVDLAGSESAKTTCSERMAETKNINKSLSALGSVMNALQNKDSHIPYRNTKLTYLLQSSLGGNSKTLMFVNIAPFQECYGESINALRFASKVKEVKLMMKKNKTTIKN</sequence>
<dbReference type="GO" id="GO:0003777">
    <property type="term" value="F:microtubule motor activity"/>
    <property type="evidence" value="ECO:0007669"/>
    <property type="project" value="InterPro"/>
</dbReference>
<evidence type="ECO:0000313" key="14">
    <source>
        <dbReference type="EMBL" id="KAB0799234.1"/>
    </source>
</evidence>
<dbReference type="GO" id="GO:0008017">
    <property type="term" value="F:microtubule binding"/>
    <property type="evidence" value="ECO:0007669"/>
    <property type="project" value="InterPro"/>
</dbReference>
<feature type="domain" description="Kinesin motor" evidence="13">
    <location>
        <begin position="358"/>
        <end position="685"/>
    </location>
</feature>
<dbReference type="PROSITE" id="PS00411">
    <property type="entry name" value="KINESIN_MOTOR_1"/>
    <property type="match status" value="1"/>
</dbReference>
<dbReference type="GO" id="GO:0005874">
    <property type="term" value="C:microtubule"/>
    <property type="evidence" value="ECO:0007669"/>
    <property type="project" value="UniProtKB-KW"/>
</dbReference>
<evidence type="ECO:0000256" key="10">
    <source>
        <dbReference type="SAM" id="Coils"/>
    </source>
</evidence>
<dbReference type="AlphaFoldDB" id="A0A5N4APJ0"/>
<proteinExistence type="inferred from homology"/>
<evidence type="ECO:0000256" key="2">
    <source>
        <dbReference type="ARBA" id="ARBA00010899"/>
    </source>
</evidence>
<keyword evidence="10" id="KW-0175">Coiled coil</keyword>
<evidence type="ECO:0000256" key="3">
    <source>
        <dbReference type="ARBA" id="ARBA00022701"/>
    </source>
</evidence>
<dbReference type="Pfam" id="PF00225">
    <property type="entry name" value="Kinesin"/>
    <property type="match status" value="1"/>
</dbReference>
<evidence type="ECO:0000256" key="12">
    <source>
        <dbReference type="SAM" id="SignalP"/>
    </source>
</evidence>
<evidence type="ECO:0000256" key="8">
    <source>
        <dbReference type="PROSITE-ProRule" id="PRU00283"/>
    </source>
</evidence>
<keyword evidence="5 8" id="KW-0067">ATP-binding</keyword>
<feature type="region of interest" description="Disordered" evidence="11">
    <location>
        <begin position="86"/>
        <end position="124"/>
    </location>
</feature>
<dbReference type="InterPro" id="IPR027417">
    <property type="entry name" value="P-loop_NTPase"/>
</dbReference>
<evidence type="ECO:0000256" key="7">
    <source>
        <dbReference type="ARBA" id="ARBA00023212"/>
    </source>
</evidence>
<dbReference type="SMART" id="SM00129">
    <property type="entry name" value="KISc"/>
    <property type="match status" value="1"/>
</dbReference>
<feature type="coiled-coil region" evidence="10">
    <location>
        <begin position="149"/>
        <end position="176"/>
    </location>
</feature>
<feature type="binding site" evidence="8">
    <location>
        <begin position="449"/>
        <end position="456"/>
    </location>
    <ligand>
        <name>ATP</name>
        <dbReference type="ChEBI" id="CHEBI:30616"/>
    </ligand>
</feature>
<dbReference type="Gene3D" id="3.40.850.10">
    <property type="entry name" value="Kinesin motor domain"/>
    <property type="match status" value="1"/>
</dbReference>
<name>A0A5N4APJ0_PHOPY</name>
<keyword evidence="4 8" id="KW-0547">Nucleotide-binding</keyword>
<dbReference type="GO" id="GO:0005524">
    <property type="term" value="F:ATP binding"/>
    <property type="evidence" value="ECO:0007669"/>
    <property type="project" value="UniProtKB-UniRule"/>
</dbReference>
<evidence type="ECO:0000256" key="6">
    <source>
        <dbReference type="ARBA" id="ARBA00023175"/>
    </source>
</evidence>
<evidence type="ECO:0000256" key="1">
    <source>
        <dbReference type="ARBA" id="ARBA00004245"/>
    </source>
</evidence>
<dbReference type="FunCoup" id="A0A5N4APJ0">
    <property type="interactions" value="756"/>
</dbReference>
<keyword evidence="7" id="KW-0963">Cytoplasm</keyword>
<organism evidence="14 15">
    <name type="scientific">Photinus pyralis</name>
    <name type="common">Common eastern firefly</name>
    <name type="synonym">Lampyris pyralis</name>
    <dbReference type="NCBI Taxonomy" id="7054"/>
    <lineage>
        <taxon>Eukaryota</taxon>
        <taxon>Metazoa</taxon>
        <taxon>Ecdysozoa</taxon>
        <taxon>Arthropoda</taxon>
        <taxon>Hexapoda</taxon>
        <taxon>Insecta</taxon>
        <taxon>Pterygota</taxon>
        <taxon>Neoptera</taxon>
        <taxon>Endopterygota</taxon>
        <taxon>Coleoptera</taxon>
        <taxon>Polyphaga</taxon>
        <taxon>Elateriformia</taxon>
        <taxon>Elateroidea</taxon>
        <taxon>Lampyridae</taxon>
        <taxon>Lampyrinae</taxon>
        <taxon>Photinus</taxon>
    </lineage>
</organism>
<keyword evidence="7" id="KW-0206">Cytoskeleton</keyword>